<keyword evidence="1" id="KW-0472">Membrane</keyword>
<feature type="transmembrane region" description="Helical" evidence="1">
    <location>
        <begin position="186"/>
        <end position="208"/>
    </location>
</feature>
<feature type="transmembrane region" description="Helical" evidence="1">
    <location>
        <begin position="63"/>
        <end position="82"/>
    </location>
</feature>
<dbReference type="OrthoDB" id="679821at2"/>
<evidence type="ECO:0008006" key="4">
    <source>
        <dbReference type="Google" id="ProtNLM"/>
    </source>
</evidence>
<feature type="transmembrane region" description="Helical" evidence="1">
    <location>
        <begin position="89"/>
        <end position="110"/>
    </location>
</feature>
<evidence type="ECO:0000256" key="1">
    <source>
        <dbReference type="SAM" id="Phobius"/>
    </source>
</evidence>
<dbReference type="EMBL" id="CP011390">
    <property type="protein sequence ID" value="ANE50487.1"/>
    <property type="molecule type" value="Genomic_DNA"/>
</dbReference>
<name>A0A172TUS0_9BACT</name>
<dbReference type="STRING" id="1492898.SY85_08250"/>
<dbReference type="KEGG" id="fla:SY85_08250"/>
<feature type="transmembrane region" description="Helical" evidence="1">
    <location>
        <begin position="7"/>
        <end position="26"/>
    </location>
</feature>
<dbReference type="Proteomes" id="UP000077177">
    <property type="component" value="Chromosome"/>
</dbReference>
<gene>
    <name evidence="2" type="ORF">SY85_08250</name>
</gene>
<keyword evidence="1" id="KW-1133">Transmembrane helix</keyword>
<evidence type="ECO:0000313" key="3">
    <source>
        <dbReference type="Proteomes" id="UP000077177"/>
    </source>
</evidence>
<proteinExistence type="predicted"/>
<keyword evidence="3" id="KW-1185">Reference proteome</keyword>
<feature type="transmembrane region" description="Helical" evidence="1">
    <location>
        <begin position="153"/>
        <end position="174"/>
    </location>
</feature>
<accession>A0A172TUS0</accession>
<reference evidence="3" key="1">
    <citation type="submission" date="2015-01" db="EMBL/GenBank/DDBJ databases">
        <title>Flavisolibacter sp./LCS9/ whole genome sequencing.</title>
        <authorList>
            <person name="Kim M.K."/>
            <person name="Srinivasan S."/>
            <person name="Lee J.-J."/>
        </authorList>
    </citation>
    <scope>NUCLEOTIDE SEQUENCE [LARGE SCALE GENOMIC DNA]</scope>
    <source>
        <strain evidence="3">LCS9</strain>
    </source>
</reference>
<organism evidence="2 3">
    <name type="scientific">Flavisolibacter tropicus</name>
    <dbReference type="NCBI Taxonomy" id="1492898"/>
    <lineage>
        <taxon>Bacteria</taxon>
        <taxon>Pseudomonadati</taxon>
        <taxon>Bacteroidota</taxon>
        <taxon>Chitinophagia</taxon>
        <taxon>Chitinophagales</taxon>
        <taxon>Chitinophagaceae</taxon>
        <taxon>Flavisolibacter</taxon>
    </lineage>
</organism>
<protein>
    <recommendedName>
        <fullName evidence="4">Histidine kinase N-terminal 7TM region domain-containing protein</fullName>
    </recommendedName>
</protein>
<sequence length="225" mass="26734">MAKTIENLFYWLSFATDALLIFWILLTYSQSKRLGPTWLLLIYTIVNLAINASVEFLPPKSVYPIYASFTLIEYLLFSIFIISFTKNTLFRKVAIALSTLFSLALPIYYITTGQHFLDSVPIGIETILIILFSFYYFYEQMNDIENHYIYNRYHFWIVTGMIIYLSGSFFIYIFANHVERVLLYKYWFLTYIFYVIKNILFIIGVTIYGNQSKQKTFKNLKPYLN</sequence>
<keyword evidence="1" id="KW-0812">Transmembrane</keyword>
<dbReference type="AlphaFoldDB" id="A0A172TUS0"/>
<dbReference type="RefSeq" id="WP_066403417.1">
    <property type="nucleotide sequence ID" value="NZ_CP011390.1"/>
</dbReference>
<evidence type="ECO:0000313" key="2">
    <source>
        <dbReference type="EMBL" id="ANE50487.1"/>
    </source>
</evidence>
<reference evidence="2 3" key="2">
    <citation type="journal article" date="2016" name="Int. J. Syst. Evol. Microbiol.">
        <title>Flavisolibacter tropicus sp. nov., isolated from tropical soil.</title>
        <authorList>
            <person name="Lee J.J."/>
            <person name="Kang M.S."/>
            <person name="Kim G.S."/>
            <person name="Lee C.S."/>
            <person name="Lim S."/>
            <person name="Lee J."/>
            <person name="Roh S.H."/>
            <person name="Kang H."/>
            <person name="Ha J.M."/>
            <person name="Bae S."/>
            <person name="Jung H.Y."/>
            <person name="Kim M.K."/>
        </authorList>
    </citation>
    <scope>NUCLEOTIDE SEQUENCE [LARGE SCALE GENOMIC DNA]</scope>
    <source>
        <strain evidence="2 3">LCS9</strain>
    </source>
</reference>
<feature type="transmembrane region" description="Helical" evidence="1">
    <location>
        <begin position="116"/>
        <end position="138"/>
    </location>
</feature>